<proteinExistence type="predicted"/>
<dbReference type="Gene3D" id="3.30.70.1320">
    <property type="entry name" value="Multidrug efflux transporter AcrB pore domain like"/>
    <property type="match status" value="1"/>
</dbReference>
<evidence type="ECO:0000256" key="6">
    <source>
        <dbReference type="ARBA" id="ARBA00022989"/>
    </source>
</evidence>
<dbReference type="RefSeq" id="WP_155481317.1">
    <property type="nucleotide sequence ID" value="NZ_WNKV01000022.1"/>
</dbReference>
<gene>
    <name evidence="10" type="ORF">GJ689_22615</name>
</gene>
<keyword evidence="4" id="KW-0997">Cell inner membrane</keyword>
<evidence type="ECO:0000256" key="5">
    <source>
        <dbReference type="ARBA" id="ARBA00022692"/>
    </source>
</evidence>
<dbReference type="InterPro" id="IPR027463">
    <property type="entry name" value="AcrB_DN_DC_subdom"/>
</dbReference>
<dbReference type="Gene3D" id="1.20.1640.10">
    <property type="entry name" value="Multidrug efflux transporter AcrB transmembrane domain"/>
    <property type="match status" value="2"/>
</dbReference>
<evidence type="ECO:0000256" key="4">
    <source>
        <dbReference type="ARBA" id="ARBA00022519"/>
    </source>
</evidence>
<keyword evidence="7 9" id="KW-0472">Membrane</keyword>
<name>A0A9X5AUZ8_9BRAD</name>
<keyword evidence="6 9" id="KW-1133">Transmembrane helix</keyword>
<protein>
    <submittedName>
        <fullName evidence="10">MMPL family transporter</fullName>
    </submittedName>
</protein>
<keyword evidence="5 9" id="KW-0812">Transmembrane</keyword>
<dbReference type="SUPFAM" id="SSF82866">
    <property type="entry name" value="Multidrug efflux transporter AcrB transmembrane domain"/>
    <property type="match status" value="2"/>
</dbReference>
<feature type="transmembrane region" description="Helical" evidence="9">
    <location>
        <begin position="430"/>
        <end position="450"/>
    </location>
</feature>
<feature type="transmembrane region" description="Helical" evidence="9">
    <location>
        <begin position="871"/>
        <end position="891"/>
    </location>
</feature>
<dbReference type="FunFam" id="1.20.1640.10:FF:000001">
    <property type="entry name" value="Efflux pump membrane transporter"/>
    <property type="match status" value="1"/>
</dbReference>
<dbReference type="Gene3D" id="3.30.70.1430">
    <property type="entry name" value="Multidrug efflux transporter AcrB pore domain"/>
    <property type="match status" value="2"/>
</dbReference>
<dbReference type="Proteomes" id="UP000438991">
    <property type="component" value="Unassembled WGS sequence"/>
</dbReference>
<feature type="transmembrane region" description="Helical" evidence="9">
    <location>
        <begin position="462"/>
        <end position="484"/>
    </location>
</feature>
<dbReference type="AlphaFoldDB" id="A0A9X5AUZ8"/>
<dbReference type="SUPFAM" id="SSF82714">
    <property type="entry name" value="Multidrug efflux transporter AcrB TolC docking domain, DN and DC subdomains"/>
    <property type="match status" value="2"/>
</dbReference>
<feature type="transmembrane region" description="Helical" evidence="9">
    <location>
        <begin position="526"/>
        <end position="545"/>
    </location>
</feature>
<feature type="transmembrane region" description="Helical" evidence="9">
    <location>
        <begin position="340"/>
        <end position="363"/>
    </location>
</feature>
<keyword evidence="3" id="KW-1003">Cell membrane</keyword>
<dbReference type="SUPFAM" id="SSF82693">
    <property type="entry name" value="Multidrug efflux transporter AcrB pore domain, PN1, PN2, PC1 and PC2 subdomains"/>
    <property type="match status" value="4"/>
</dbReference>
<evidence type="ECO:0000313" key="10">
    <source>
        <dbReference type="EMBL" id="MTW18994.1"/>
    </source>
</evidence>
<keyword evidence="2" id="KW-0813">Transport</keyword>
<organism evidence="10 11">
    <name type="scientific">Rhodoplanes serenus</name>
    <dbReference type="NCBI Taxonomy" id="200615"/>
    <lineage>
        <taxon>Bacteria</taxon>
        <taxon>Pseudomonadati</taxon>
        <taxon>Pseudomonadota</taxon>
        <taxon>Alphaproteobacteria</taxon>
        <taxon>Hyphomicrobiales</taxon>
        <taxon>Nitrobacteraceae</taxon>
        <taxon>Rhodoplanes</taxon>
    </lineage>
</organism>
<dbReference type="GO" id="GO:0042910">
    <property type="term" value="F:xenobiotic transmembrane transporter activity"/>
    <property type="evidence" value="ECO:0007669"/>
    <property type="project" value="TreeGrafter"/>
</dbReference>
<comment type="caution">
    <text evidence="10">The sequence shown here is derived from an EMBL/GenBank/DDBJ whole genome shotgun (WGS) entry which is preliminary data.</text>
</comment>
<comment type="subcellular location">
    <subcellularLocation>
        <location evidence="1">Cell inner membrane</location>
        <topology evidence="1">Multi-pass membrane protein</topology>
    </subcellularLocation>
</comment>
<dbReference type="PANTHER" id="PTHR32063:SF28">
    <property type="entry name" value="BLR2861 PROTEIN"/>
    <property type="match status" value="1"/>
</dbReference>
<dbReference type="Gene3D" id="3.30.70.1440">
    <property type="entry name" value="Multidrug efflux transporter AcrB pore domain"/>
    <property type="match status" value="1"/>
</dbReference>
<evidence type="ECO:0000256" key="2">
    <source>
        <dbReference type="ARBA" id="ARBA00022448"/>
    </source>
</evidence>
<evidence type="ECO:0000256" key="8">
    <source>
        <dbReference type="SAM" id="MobiDB-lite"/>
    </source>
</evidence>
<evidence type="ECO:0000256" key="1">
    <source>
        <dbReference type="ARBA" id="ARBA00004429"/>
    </source>
</evidence>
<dbReference type="Pfam" id="PF00873">
    <property type="entry name" value="ACR_tran"/>
    <property type="match status" value="1"/>
</dbReference>
<dbReference type="PRINTS" id="PR00702">
    <property type="entry name" value="ACRIFLAVINRP"/>
</dbReference>
<accession>A0A9X5AUZ8</accession>
<sequence>MSITDPFIRRPVLSIVVSLLLLLVGATALVSLPVRQYPRLESATITVETLFPGATQEVMQGFVTTPIAQSIATASGIEYLTSSSTMGLSSIKAKLVLNADSDRAMTEVLAKIQQIKYRLPQGAFDPVVTKVTDGASAVQYIAFVSDTLTIPQITDFVTRVGQPLITSVKGVASADFAGAQALAMRVWIDPVKLAGRGLTAADIAAALRANNVQAAPGQIEGDRSVIPITAMTDVRTVEDFRAMVIKSGADGLVRLGDVADVEIGSQNRKTLAWASGRQAVYLQIWPTPDGNPLEIVAAVEALMPEMQRVAPPGLVVENQFDVAHFVHASIDEVQRTLIEAVIIVVVVIFLFLGSVRAVIIPVVTIPLSLIGTAALMLACGFSLNLLTLLAMVLAIGLVVDDAIVVVENIHRHIEEGLSPTQAALAGAREIVGPVIAMTITLAAVYAPIGLMGGLTGGLFREFAFTLAGAVVVSGVVALTLSPMMSAKLLSGGHKESGFATAVERALTMLAAAYVRVLDRTLAVRPVVLVVAVAMLAAIVVLFLGARRELAPQEDQGYVFTAVRAPQYANLDYTAAAAAQVQRIFQSMPEYATSFFVVGTDGLNNAFGGIILKEWNERARSATAVQANLFRAAGTVHGASVTPFQPMALPASTSGLPFQMVLRSPAGFDVIHDEMERLKAAARKCGLFAFVDSDLAFDSPTARVRIDAAKAGEIGVTMQAIAETLAVLVGENYINRFNYHGRSYDVVPQVRRTDRLTPETLGRYQVRTRSGVMVPLSTMVSVDVEPSANRLPQFNQMNSATLSAVLRPGVTMGQAVAFMEAQPLAPGFTIDWLGDSRQYVQEGNRLTVSFGLALIVIFLVLAAQYESFRDPLVILVTVPLAICGALLPLYLGYTTLNIYTQIGLVTLIGLISKHGILMVAFANEIQHRDGRDPSGAIIESARVRMRPVLMTTAAMVAGLVPLLFADGAGAASRFAIGIVVVTGMMIGTLFTLFVLPTFYTLIARDHRALTPRERELVLAGADTGVDTTRGAIATDGAAPTAGAAAELKFTTSPVGRIIAGLSAEDDLVRPPAVSSAGVAGAPGRRRPSGV</sequence>
<evidence type="ECO:0000313" key="11">
    <source>
        <dbReference type="Proteomes" id="UP000438991"/>
    </source>
</evidence>
<evidence type="ECO:0000256" key="7">
    <source>
        <dbReference type="ARBA" id="ARBA00023136"/>
    </source>
</evidence>
<feature type="transmembrane region" description="Helical" evidence="9">
    <location>
        <begin position="942"/>
        <end position="963"/>
    </location>
</feature>
<dbReference type="PANTHER" id="PTHR32063">
    <property type="match status" value="1"/>
</dbReference>
<dbReference type="EMBL" id="WNKV01000022">
    <property type="protein sequence ID" value="MTW18994.1"/>
    <property type="molecule type" value="Genomic_DNA"/>
</dbReference>
<feature type="transmembrane region" description="Helical" evidence="9">
    <location>
        <begin position="975"/>
        <end position="1001"/>
    </location>
</feature>
<feature type="region of interest" description="Disordered" evidence="8">
    <location>
        <begin position="1068"/>
        <end position="1089"/>
    </location>
</feature>
<evidence type="ECO:0000256" key="3">
    <source>
        <dbReference type="ARBA" id="ARBA00022475"/>
    </source>
</evidence>
<feature type="transmembrane region" description="Helical" evidence="9">
    <location>
        <begin position="845"/>
        <end position="864"/>
    </location>
</feature>
<reference evidence="10 11" key="1">
    <citation type="submission" date="2019-11" db="EMBL/GenBank/DDBJ databases">
        <title>Whole-genome sequence of Rhodoplanes serenus DSM 18633, type strain.</title>
        <authorList>
            <person name="Kyndt J.A."/>
            <person name="Meyer T.E."/>
        </authorList>
    </citation>
    <scope>NUCLEOTIDE SEQUENCE [LARGE SCALE GENOMIC DNA]</scope>
    <source>
        <strain evidence="10 11">DSM 18633</strain>
    </source>
</reference>
<feature type="transmembrane region" description="Helical" evidence="9">
    <location>
        <begin position="375"/>
        <end position="399"/>
    </location>
</feature>
<dbReference type="GO" id="GO:0005886">
    <property type="term" value="C:plasma membrane"/>
    <property type="evidence" value="ECO:0007669"/>
    <property type="project" value="UniProtKB-SubCell"/>
</dbReference>
<feature type="compositionally biased region" description="Low complexity" evidence="8">
    <location>
        <begin position="1069"/>
        <end position="1081"/>
    </location>
</feature>
<dbReference type="InterPro" id="IPR001036">
    <property type="entry name" value="Acrflvin-R"/>
</dbReference>
<dbReference type="Gene3D" id="3.30.2090.10">
    <property type="entry name" value="Multidrug efflux transporter AcrB TolC docking domain, DN and DC subdomains"/>
    <property type="match status" value="2"/>
</dbReference>
<evidence type="ECO:0000256" key="9">
    <source>
        <dbReference type="SAM" id="Phobius"/>
    </source>
</evidence>